<dbReference type="Proteomes" id="UP000269721">
    <property type="component" value="Unassembled WGS sequence"/>
</dbReference>
<dbReference type="AlphaFoldDB" id="A0A4P9VZ95"/>
<protein>
    <recommendedName>
        <fullName evidence="4">IGFBP N-terminal domain-containing protein</fullName>
    </recommendedName>
</protein>
<dbReference type="EMBL" id="ML000958">
    <property type="protein sequence ID" value="RKO83678.1"/>
    <property type="molecule type" value="Genomic_DNA"/>
</dbReference>
<organism evidence="2 3">
    <name type="scientific">Blyttiomyces helicus</name>
    <dbReference type="NCBI Taxonomy" id="388810"/>
    <lineage>
        <taxon>Eukaryota</taxon>
        <taxon>Fungi</taxon>
        <taxon>Fungi incertae sedis</taxon>
        <taxon>Chytridiomycota</taxon>
        <taxon>Chytridiomycota incertae sedis</taxon>
        <taxon>Chytridiomycetes</taxon>
        <taxon>Chytridiomycetes incertae sedis</taxon>
        <taxon>Blyttiomyces</taxon>
    </lineage>
</organism>
<gene>
    <name evidence="2" type="ORF">BDK51DRAFT_33384</name>
</gene>
<evidence type="ECO:0000313" key="3">
    <source>
        <dbReference type="Proteomes" id="UP000269721"/>
    </source>
</evidence>
<proteinExistence type="predicted"/>
<keyword evidence="1" id="KW-0732">Signal</keyword>
<reference evidence="3" key="1">
    <citation type="journal article" date="2018" name="Nat. Microbiol.">
        <title>Leveraging single-cell genomics to expand the fungal tree of life.</title>
        <authorList>
            <person name="Ahrendt S.R."/>
            <person name="Quandt C.A."/>
            <person name="Ciobanu D."/>
            <person name="Clum A."/>
            <person name="Salamov A."/>
            <person name="Andreopoulos B."/>
            <person name="Cheng J.F."/>
            <person name="Woyke T."/>
            <person name="Pelin A."/>
            <person name="Henrissat B."/>
            <person name="Reynolds N.K."/>
            <person name="Benny G.L."/>
            <person name="Smith M.E."/>
            <person name="James T.Y."/>
            <person name="Grigoriev I.V."/>
        </authorList>
    </citation>
    <scope>NUCLEOTIDE SEQUENCE [LARGE SCALE GENOMIC DNA]</scope>
</reference>
<evidence type="ECO:0008006" key="4">
    <source>
        <dbReference type="Google" id="ProtNLM"/>
    </source>
</evidence>
<evidence type="ECO:0000313" key="2">
    <source>
        <dbReference type="EMBL" id="RKO83678.1"/>
    </source>
</evidence>
<sequence>MQIIHSLAVVVLATAAIATPLPQNDPTIVGKGQHCGGFIDSAPQCEFGLVCKLGRVPDAGGICTERIAEEGQHCGGFILNPPVCDSGLTCSFIGRNPDGVGICRKTPQLETRSVAAPIALKGEHCGGFKENAPKCQFGLVCKLGLIPDAGGVCTERLSEEGQHCGGFILNPPVCDSGLTCHLGPVPDGGGICRKAPQVETRGVAASTKAPIALKGEQCGGFKLNAPKCQFGLVCKLGLIPDAGGVCTERV</sequence>
<feature type="non-terminal residue" evidence="2">
    <location>
        <position position="250"/>
    </location>
</feature>
<keyword evidence="3" id="KW-1185">Reference proteome</keyword>
<feature type="signal peptide" evidence="1">
    <location>
        <begin position="1"/>
        <end position="18"/>
    </location>
</feature>
<name>A0A4P9VZ95_9FUNG</name>
<feature type="chain" id="PRO_5020898513" description="IGFBP N-terminal domain-containing protein" evidence="1">
    <location>
        <begin position="19"/>
        <end position="250"/>
    </location>
</feature>
<dbReference type="OrthoDB" id="2162818at2759"/>
<evidence type="ECO:0000256" key="1">
    <source>
        <dbReference type="SAM" id="SignalP"/>
    </source>
</evidence>
<accession>A0A4P9VZ95</accession>